<evidence type="ECO:0000313" key="10">
    <source>
        <dbReference type="EMBL" id="MTT31183.1"/>
    </source>
</evidence>
<evidence type="ECO:0000259" key="8">
    <source>
        <dbReference type="Pfam" id="PF04239"/>
    </source>
</evidence>
<gene>
    <name evidence="10" type="ORF">GMB86_04030</name>
</gene>
<dbReference type="EMBL" id="WNHB01000004">
    <property type="protein sequence ID" value="MTT31183.1"/>
    <property type="molecule type" value="Genomic_DNA"/>
</dbReference>
<comment type="caution">
    <text evidence="10">The sequence shown here is derived from an EMBL/GenBank/DDBJ whole genome shotgun (WGS) entry which is preliminary data.</text>
</comment>
<evidence type="ECO:0000256" key="2">
    <source>
        <dbReference type="ARBA" id="ARBA00006448"/>
    </source>
</evidence>
<reference evidence="10 11" key="1">
    <citation type="submission" date="2019-11" db="EMBL/GenBank/DDBJ databases">
        <title>Terrilactibacillus tamarindus sp. nov. BCM23-1 isolated from bark of Tamarindus indica.</title>
        <authorList>
            <person name="Kingkaew E."/>
            <person name="Tanasupawat S."/>
        </authorList>
    </citation>
    <scope>NUCLEOTIDE SEQUENCE [LARGE SCALE GENOMIC DNA]</scope>
    <source>
        <strain evidence="10 11">BCM23-1</strain>
    </source>
</reference>
<feature type="domain" description="YetF C-terminal" evidence="8">
    <location>
        <begin position="79"/>
        <end position="196"/>
    </location>
</feature>
<sequence>MYLTTTYKLLVVFVCLWVFVRIQSNKKMRQLTALDFIHLFIVTNMLANFLNTPPNILGLLYAIAFWAVLIYLLEFLTRKRKGRKIIYGQSSPLIQDGDINIKEFKRNNLEMEQFRILLREQGIYSLYDIKHAILEIDGSLTVIKKEDPNLSALLVDDGEIIEEQLYRIDQNKEWLRKELSKKGYDNVDDLYCVEWSKRNGFYIKSKGEKTKE</sequence>
<organism evidence="10 11">
    <name type="scientific">Terrilactibacillus tamarindi</name>
    <dbReference type="NCBI Taxonomy" id="2599694"/>
    <lineage>
        <taxon>Bacteria</taxon>
        <taxon>Bacillati</taxon>
        <taxon>Bacillota</taxon>
        <taxon>Bacilli</taxon>
        <taxon>Bacillales</taxon>
        <taxon>Bacillaceae</taxon>
        <taxon>Terrilactibacillus</taxon>
    </lineage>
</organism>
<evidence type="ECO:0000256" key="6">
    <source>
        <dbReference type="ARBA" id="ARBA00023136"/>
    </source>
</evidence>
<dbReference type="PANTHER" id="PTHR34582">
    <property type="entry name" value="UPF0702 TRANSMEMBRANE PROTEIN YCAP"/>
    <property type="match status" value="1"/>
</dbReference>
<evidence type="ECO:0000256" key="1">
    <source>
        <dbReference type="ARBA" id="ARBA00004651"/>
    </source>
</evidence>
<evidence type="ECO:0000259" key="9">
    <source>
        <dbReference type="Pfam" id="PF20730"/>
    </source>
</evidence>
<accession>A0A6N8CQ10</accession>
<evidence type="ECO:0000313" key="11">
    <source>
        <dbReference type="Proteomes" id="UP000440978"/>
    </source>
</evidence>
<keyword evidence="5 7" id="KW-1133">Transmembrane helix</keyword>
<dbReference type="Gene3D" id="3.30.240.20">
    <property type="entry name" value="bsu07140 like domains"/>
    <property type="match status" value="2"/>
</dbReference>
<comment type="similarity">
    <text evidence="2">Belongs to the UPF0702 family.</text>
</comment>
<evidence type="ECO:0000256" key="5">
    <source>
        <dbReference type="ARBA" id="ARBA00022989"/>
    </source>
</evidence>
<feature type="transmembrane region" description="Helical" evidence="7">
    <location>
        <begin position="56"/>
        <end position="76"/>
    </location>
</feature>
<dbReference type="InterPro" id="IPR023090">
    <property type="entry name" value="UPF0702_alpha/beta_dom_sf"/>
</dbReference>
<name>A0A6N8CQ10_9BACI</name>
<evidence type="ECO:0000256" key="4">
    <source>
        <dbReference type="ARBA" id="ARBA00022692"/>
    </source>
</evidence>
<dbReference type="Pfam" id="PF04239">
    <property type="entry name" value="DUF421"/>
    <property type="match status" value="1"/>
</dbReference>
<feature type="domain" description="YetF-like N-terminal transmembrane" evidence="9">
    <location>
        <begin position="2"/>
        <end position="76"/>
    </location>
</feature>
<dbReference type="GO" id="GO:0005886">
    <property type="term" value="C:plasma membrane"/>
    <property type="evidence" value="ECO:0007669"/>
    <property type="project" value="UniProtKB-SubCell"/>
</dbReference>
<feature type="transmembrane region" description="Helical" evidence="7">
    <location>
        <begin position="6"/>
        <end position="24"/>
    </location>
</feature>
<dbReference type="PANTHER" id="PTHR34582:SF6">
    <property type="entry name" value="UPF0702 TRANSMEMBRANE PROTEIN YCAP"/>
    <property type="match status" value="1"/>
</dbReference>
<evidence type="ECO:0000256" key="3">
    <source>
        <dbReference type="ARBA" id="ARBA00022475"/>
    </source>
</evidence>
<dbReference type="InterPro" id="IPR048454">
    <property type="entry name" value="YetF_N"/>
</dbReference>
<keyword evidence="3" id="KW-1003">Cell membrane</keyword>
<dbReference type="InterPro" id="IPR007353">
    <property type="entry name" value="DUF421"/>
</dbReference>
<keyword evidence="6 7" id="KW-0472">Membrane</keyword>
<dbReference type="Pfam" id="PF20730">
    <property type="entry name" value="YetF_N"/>
    <property type="match status" value="1"/>
</dbReference>
<keyword evidence="11" id="KW-1185">Reference proteome</keyword>
<protein>
    <submittedName>
        <fullName evidence="10">DUF421 domain-containing protein</fullName>
    </submittedName>
</protein>
<dbReference type="RefSeq" id="WP_155217040.1">
    <property type="nucleotide sequence ID" value="NZ_WNHB01000004.1"/>
</dbReference>
<dbReference type="OrthoDB" id="1076133at2"/>
<evidence type="ECO:0000256" key="7">
    <source>
        <dbReference type="SAM" id="Phobius"/>
    </source>
</evidence>
<dbReference type="AlphaFoldDB" id="A0A6N8CQ10"/>
<keyword evidence="4 7" id="KW-0812">Transmembrane</keyword>
<comment type="subcellular location">
    <subcellularLocation>
        <location evidence="1">Cell membrane</location>
        <topology evidence="1">Multi-pass membrane protein</topology>
    </subcellularLocation>
</comment>
<dbReference type="Proteomes" id="UP000440978">
    <property type="component" value="Unassembled WGS sequence"/>
</dbReference>
<proteinExistence type="inferred from homology"/>